<sequence>MTTTAPRRALTVRAATLVASAVLTATAMAGLAGAATAGTPGGTVDAVLGAPAPQNEAAPGGTAAQDDAAPGAETDQNDAATKAAPCWPSGGRWWCNNRRGAKVVARDGALVGYMYTTTSWFSYRCEGGRNNNGPHPNRWAYTQADNGRWGYMSDGDINSETNPLPARGHC</sequence>
<feature type="signal peptide" evidence="2">
    <location>
        <begin position="1"/>
        <end position="34"/>
    </location>
</feature>
<feature type="chain" id="PRO_5045777250" description="Secreted protein" evidence="2">
    <location>
        <begin position="35"/>
        <end position="170"/>
    </location>
</feature>
<evidence type="ECO:0000256" key="1">
    <source>
        <dbReference type="SAM" id="MobiDB-lite"/>
    </source>
</evidence>
<evidence type="ECO:0008006" key="5">
    <source>
        <dbReference type="Google" id="ProtNLM"/>
    </source>
</evidence>
<feature type="region of interest" description="Disordered" evidence="1">
    <location>
        <begin position="45"/>
        <end position="83"/>
    </location>
</feature>
<proteinExistence type="predicted"/>
<dbReference type="EMBL" id="CP059572">
    <property type="protein sequence ID" value="QXJ22885.1"/>
    <property type="molecule type" value="Genomic_DNA"/>
</dbReference>
<name>A0ABX8QVM4_9ACTN</name>
<dbReference type="RefSeq" id="WP_231328553.1">
    <property type="nucleotide sequence ID" value="NZ_CP059572.1"/>
</dbReference>
<reference evidence="3" key="1">
    <citation type="submission" date="2020-07" db="EMBL/GenBank/DDBJ databases">
        <authorList>
            <person name="Tarantini F.S."/>
            <person name="Hong K.W."/>
            <person name="Chan K.G."/>
        </authorList>
    </citation>
    <scope>NUCLEOTIDE SEQUENCE</scope>
    <source>
        <strain evidence="3">32-07</strain>
    </source>
</reference>
<dbReference type="Proteomes" id="UP001049518">
    <property type="component" value="Chromosome"/>
</dbReference>
<accession>A0ABX8QVM4</accession>
<evidence type="ECO:0000256" key="2">
    <source>
        <dbReference type="SAM" id="SignalP"/>
    </source>
</evidence>
<keyword evidence="4" id="KW-1185">Reference proteome</keyword>
<keyword evidence="2" id="KW-0732">Signal</keyword>
<evidence type="ECO:0000313" key="3">
    <source>
        <dbReference type="EMBL" id="QXJ22885.1"/>
    </source>
</evidence>
<gene>
    <name evidence="3" type="ORF">AGRA3207_003960</name>
</gene>
<evidence type="ECO:0000313" key="4">
    <source>
        <dbReference type="Proteomes" id="UP001049518"/>
    </source>
</evidence>
<organism evidence="3 4">
    <name type="scientific">Actinomadura graeca</name>
    <dbReference type="NCBI Taxonomy" id="2750812"/>
    <lineage>
        <taxon>Bacteria</taxon>
        <taxon>Bacillati</taxon>
        <taxon>Actinomycetota</taxon>
        <taxon>Actinomycetes</taxon>
        <taxon>Streptosporangiales</taxon>
        <taxon>Thermomonosporaceae</taxon>
        <taxon>Actinomadura</taxon>
    </lineage>
</organism>
<protein>
    <recommendedName>
        <fullName evidence="5">Secreted protein</fullName>
    </recommendedName>
</protein>